<dbReference type="Gene3D" id="3.40.50.150">
    <property type="entry name" value="Vaccinia Virus protein VP39"/>
    <property type="match status" value="1"/>
</dbReference>
<evidence type="ECO:0000256" key="2">
    <source>
        <dbReference type="SAM" id="MobiDB-lite"/>
    </source>
</evidence>
<feature type="compositionally biased region" description="Basic residues" evidence="2">
    <location>
        <begin position="201"/>
        <end position="217"/>
    </location>
</feature>
<dbReference type="PANTHER" id="PTHR43861:SF3">
    <property type="entry name" value="PUTATIVE (AFU_ORTHOLOGUE AFUA_2G14390)-RELATED"/>
    <property type="match status" value="1"/>
</dbReference>
<dbReference type="EMBL" id="JAAAJA010000630">
    <property type="protein sequence ID" value="KAG0250971.1"/>
    <property type="molecule type" value="Genomic_DNA"/>
</dbReference>
<dbReference type="SUPFAM" id="SSF53335">
    <property type="entry name" value="S-adenosyl-L-methionine-dependent methyltransferases"/>
    <property type="match status" value="1"/>
</dbReference>
<feature type="region of interest" description="Disordered" evidence="2">
    <location>
        <begin position="179"/>
        <end position="226"/>
    </location>
</feature>
<dbReference type="Pfam" id="PF13489">
    <property type="entry name" value="Methyltransf_23"/>
    <property type="match status" value="1"/>
</dbReference>
<proteinExistence type="predicted"/>
<accession>A0A9P6PS79</accession>
<evidence type="ECO:0008006" key="5">
    <source>
        <dbReference type="Google" id="ProtNLM"/>
    </source>
</evidence>
<comment type="caution">
    <text evidence="3">The sequence shown here is derived from an EMBL/GenBank/DDBJ whole genome shotgun (WGS) entry which is preliminary data.</text>
</comment>
<reference evidence="3" key="1">
    <citation type="journal article" date="2020" name="Fungal Divers.">
        <title>Resolving the Mortierellaceae phylogeny through synthesis of multi-gene phylogenetics and phylogenomics.</title>
        <authorList>
            <person name="Vandepol N."/>
            <person name="Liber J."/>
            <person name="Desiro A."/>
            <person name="Na H."/>
            <person name="Kennedy M."/>
            <person name="Barry K."/>
            <person name="Grigoriev I.V."/>
            <person name="Miller A.N."/>
            <person name="O'Donnell K."/>
            <person name="Stajich J.E."/>
            <person name="Bonito G."/>
        </authorList>
    </citation>
    <scope>NUCLEOTIDE SEQUENCE</scope>
    <source>
        <strain evidence="3">KOD948</strain>
    </source>
</reference>
<keyword evidence="1" id="KW-0808">Transferase</keyword>
<dbReference type="GO" id="GO:0016740">
    <property type="term" value="F:transferase activity"/>
    <property type="evidence" value="ECO:0007669"/>
    <property type="project" value="UniProtKB-KW"/>
</dbReference>
<dbReference type="Proteomes" id="UP000726737">
    <property type="component" value="Unassembled WGS sequence"/>
</dbReference>
<dbReference type="PANTHER" id="PTHR43861">
    <property type="entry name" value="TRANS-ACONITATE 2-METHYLTRANSFERASE-RELATED"/>
    <property type="match status" value="1"/>
</dbReference>
<dbReference type="AlphaFoldDB" id="A0A9P6PS79"/>
<dbReference type="CDD" id="cd02440">
    <property type="entry name" value="AdoMet_MTases"/>
    <property type="match status" value="1"/>
</dbReference>
<evidence type="ECO:0000313" key="3">
    <source>
        <dbReference type="EMBL" id="KAG0250971.1"/>
    </source>
</evidence>
<dbReference type="OrthoDB" id="3647at2759"/>
<dbReference type="InterPro" id="IPR029063">
    <property type="entry name" value="SAM-dependent_MTases_sf"/>
</dbReference>
<evidence type="ECO:0000256" key="1">
    <source>
        <dbReference type="ARBA" id="ARBA00022679"/>
    </source>
</evidence>
<gene>
    <name evidence="3" type="ORF">BG011_007950</name>
</gene>
<sequence>MSDVQAHNNEYFNKKAEEYDSMPQALEITKRACDIIIKEYTAATSEDHVKNASVLDFGCGTGLVALRLAPDVKHVLGVDASEGMLQHLNHKLSTREEYAAVRGKVHTVQHLVTEDEPLPESETSKYLSSSADNEGGFDLVVSNYVMHHIEDVQGVINTMARKLVKKDGWLIIIDLEGGHQHHHGDHGDHHNHQKNQEQQGQHHHHHHHHHQHHHQHGEKKEECHKAQDNHTAFVDENGKPLECVAHKNGFTLEGFAEIFKNAGLVDVSVTHAYGINMQRHGKEAWADAFMAKGRRA</sequence>
<organism evidence="3 4">
    <name type="scientific">Mortierella polycephala</name>
    <dbReference type="NCBI Taxonomy" id="41804"/>
    <lineage>
        <taxon>Eukaryota</taxon>
        <taxon>Fungi</taxon>
        <taxon>Fungi incertae sedis</taxon>
        <taxon>Mucoromycota</taxon>
        <taxon>Mortierellomycotina</taxon>
        <taxon>Mortierellomycetes</taxon>
        <taxon>Mortierellales</taxon>
        <taxon>Mortierellaceae</taxon>
        <taxon>Mortierella</taxon>
    </lineage>
</organism>
<evidence type="ECO:0000313" key="4">
    <source>
        <dbReference type="Proteomes" id="UP000726737"/>
    </source>
</evidence>
<protein>
    <recommendedName>
        <fullName evidence="5">S-adenosyl-L-methionine-dependent methyltransferase</fullName>
    </recommendedName>
</protein>
<keyword evidence="4" id="KW-1185">Reference proteome</keyword>
<name>A0A9P6PS79_9FUNG</name>